<dbReference type="PIRSF" id="PIRSF019239">
    <property type="entry name" value="MrpE"/>
    <property type="match status" value="1"/>
</dbReference>
<dbReference type="Pfam" id="PF01899">
    <property type="entry name" value="MNHE"/>
    <property type="match status" value="1"/>
</dbReference>
<dbReference type="Proteomes" id="UP000595942">
    <property type="component" value="Chromosome"/>
</dbReference>
<proteinExistence type="inferred from homology"/>
<dbReference type="GO" id="GO:0008324">
    <property type="term" value="F:monoatomic cation transmembrane transporter activity"/>
    <property type="evidence" value="ECO:0007669"/>
    <property type="project" value="InterPro"/>
</dbReference>
<dbReference type="PANTHER" id="PTHR34584">
    <property type="entry name" value="NA(+)/H(+) ANTIPORTER SUBUNIT E1"/>
    <property type="match status" value="1"/>
</dbReference>
<feature type="transmembrane region" description="Helical" evidence="9">
    <location>
        <begin position="29"/>
        <end position="48"/>
    </location>
</feature>
<dbReference type="GeneID" id="93725599"/>
<evidence type="ECO:0000256" key="1">
    <source>
        <dbReference type="ARBA" id="ARBA00004651"/>
    </source>
</evidence>
<feature type="transmembrane region" description="Helical" evidence="9">
    <location>
        <begin position="60"/>
        <end position="84"/>
    </location>
</feature>
<evidence type="ECO:0000313" key="10">
    <source>
        <dbReference type="EMBL" id="QQS82041.1"/>
    </source>
</evidence>
<dbReference type="InterPro" id="IPR002758">
    <property type="entry name" value="Cation_antiport_E"/>
</dbReference>
<accession>A0A143PCY0</accession>
<evidence type="ECO:0000256" key="5">
    <source>
        <dbReference type="ARBA" id="ARBA00022692"/>
    </source>
</evidence>
<dbReference type="GO" id="GO:0005886">
    <property type="term" value="C:plasma membrane"/>
    <property type="evidence" value="ECO:0007669"/>
    <property type="project" value="UniProtKB-SubCell"/>
</dbReference>
<evidence type="ECO:0000313" key="11">
    <source>
        <dbReference type="EMBL" id="RZI01308.1"/>
    </source>
</evidence>
<name>A0A143PCY0_9STAP</name>
<keyword evidence="13" id="KW-1185">Reference proteome</keyword>
<protein>
    <submittedName>
        <fullName evidence="11">Na+/H+ antiporter subunit E</fullName>
    </submittedName>
</protein>
<dbReference type="PANTHER" id="PTHR34584:SF1">
    <property type="entry name" value="NA(+)_H(+) ANTIPORTER SUBUNIT E1"/>
    <property type="match status" value="1"/>
</dbReference>
<evidence type="ECO:0000256" key="8">
    <source>
        <dbReference type="ARBA" id="ARBA00023136"/>
    </source>
</evidence>
<keyword evidence="3" id="KW-0050">Antiport</keyword>
<reference evidence="10 13" key="2">
    <citation type="submission" date="2021-01" db="EMBL/GenBank/DDBJ databases">
        <title>FDA dAtabase for Regulatory Grade micrObial Sequences (FDA-ARGOS): Supporting development and validation of Infectious Disease Dx tests.</title>
        <authorList>
            <person name="Sproer C."/>
            <person name="Gronow S."/>
            <person name="Severitt S."/>
            <person name="Schroder I."/>
            <person name="Tallon L."/>
            <person name="Sadzewicz L."/>
            <person name="Zhao X."/>
            <person name="Boylan J."/>
            <person name="Ott S."/>
            <person name="Bowen H."/>
            <person name="Vavikolanu K."/>
            <person name="Mehta A."/>
            <person name="Aluvathingal J."/>
            <person name="Nadendla S."/>
            <person name="Lowell S."/>
            <person name="Myers T."/>
            <person name="Yan Y."/>
            <person name="Sichtig H."/>
        </authorList>
    </citation>
    <scope>NUCLEOTIDE SEQUENCE [LARGE SCALE GENOMIC DNA]</scope>
    <source>
        <strain evidence="10 13">FDAARGOS_1148</strain>
    </source>
</reference>
<dbReference type="KEGG" id="scv:A4G25_09585"/>
<keyword evidence="6 9" id="KW-1133">Transmembrane helix</keyword>
<evidence type="ECO:0000256" key="3">
    <source>
        <dbReference type="ARBA" id="ARBA00022449"/>
    </source>
</evidence>
<keyword evidence="3" id="KW-0813">Transport</keyword>
<evidence type="ECO:0000313" key="12">
    <source>
        <dbReference type="Proteomes" id="UP000293854"/>
    </source>
</evidence>
<keyword evidence="7" id="KW-0406">Ion transport</keyword>
<dbReference type="GO" id="GO:0015297">
    <property type="term" value="F:antiporter activity"/>
    <property type="evidence" value="ECO:0007669"/>
    <property type="project" value="UniProtKB-KW"/>
</dbReference>
<keyword evidence="4" id="KW-1003">Cell membrane</keyword>
<sequence length="162" mass="19174">MLAQLTLNILIAFLWTLFQDEDKFHLSTFITGYLIGIAIVYLIHRFFFKRVFYLKKVWVIFKFIIVYNVQLFISSFSTINYILFKSHDMNPGLLIYETSLKRDWAITLLTLLIMLTPGSLVLRISPDGSRFFIHAIDVSEKDKAILTKQIKKYERLIWEVLK</sequence>
<gene>
    <name evidence="11" type="ORF">EIG99_09160</name>
    <name evidence="10" type="ORF">I6J05_08915</name>
</gene>
<evidence type="ECO:0000256" key="4">
    <source>
        <dbReference type="ARBA" id="ARBA00022475"/>
    </source>
</evidence>
<reference evidence="11 12" key="1">
    <citation type="submission" date="2018-11" db="EMBL/GenBank/DDBJ databases">
        <title>Genomic profiling of Staphylococcus species from a Poultry farm system in KwaZulu-Natal, South Africa.</title>
        <authorList>
            <person name="Amoako D.G."/>
            <person name="Somboro A.M."/>
            <person name="Abia A.L.K."/>
            <person name="Bester L.A."/>
            <person name="Essack S.Y."/>
        </authorList>
    </citation>
    <scope>NUCLEOTIDE SEQUENCE [LARGE SCALE GENOMIC DNA]</scope>
    <source>
        <strain evidence="11 12">SA11</strain>
    </source>
</reference>
<dbReference type="OrthoDB" id="9800498at2"/>
<dbReference type="Proteomes" id="UP000293854">
    <property type="component" value="Unassembled WGS sequence"/>
</dbReference>
<comment type="similarity">
    <text evidence="2">Belongs to the CPA3 antiporters (TC 2.A.63) subunit E family.</text>
</comment>
<keyword evidence="8 9" id="KW-0472">Membrane</keyword>
<evidence type="ECO:0000256" key="7">
    <source>
        <dbReference type="ARBA" id="ARBA00023065"/>
    </source>
</evidence>
<evidence type="ECO:0000256" key="2">
    <source>
        <dbReference type="ARBA" id="ARBA00006228"/>
    </source>
</evidence>
<evidence type="ECO:0000256" key="9">
    <source>
        <dbReference type="SAM" id="Phobius"/>
    </source>
</evidence>
<keyword evidence="5 9" id="KW-0812">Transmembrane</keyword>
<dbReference type="RefSeq" id="WP_047132563.1">
    <property type="nucleotide sequence ID" value="NZ_CP015114.1"/>
</dbReference>
<dbReference type="NCBIfam" id="NF006517">
    <property type="entry name" value="PRK08965.1-1"/>
    <property type="match status" value="1"/>
</dbReference>
<evidence type="ECO:0000313" key="13">
    <source>
        <dbReference type="Proteomes" id="UP000595942"/>
    </source>
</evidence>
<evidence type="ECO:0000256" key="6">
    <source>
        <dbReference type="ARBA" id="ARBA00022989"/>
    </source>
</evidence>
<organism evidence="11 12">
    <name type="scientific">Staphylococcus condimenti</name>
    <dbReference type="NCBI Taxonomy" id="70255"/>
    <lineage>
        <taxon>Bacteria</taxon>
        <taxon>Bacillati</taxon>
        <taxon>Bacillota</taxon>
        <taxon>Bacilli</taxon>
        <taxon>Bacillales</taxon>
        <taxon>Staphylococcaceae</taxon>
        <taxon>Staphylococcus</taxon>
    </lineage>
</organism>
<dbReference type="EMBL" id="RQTE01000175">
    <property type="protein sequence ID" value="RZI01308.1"/>
    <property type="molecule type" value="Genomic_DNA"/>
</dbReference>
<dbReference type="AlphaFoldDB" id="A0A143PCY0"/>
<comment type="subcellular location">
    <subcellularLocation>
        <location evidence="1">Cell membrane</location>
        <topology evidence="1">Multi-pass membrane protein</topology>
    </subcellularLocation>
</comment>
<dbReference type="EMBL" id="CP068073">
    <property type="protein sequence ID" value="QQS82041.1"/>
    <property type="molecule type" value="Genomic_DNA"/>
</dbReference>
<feature type="transmembrane region" description="Helical" evidence="9">
    <location>
        <begin position="104"/>
        <end position="122"/>
    </location>
</feature>